<dbReference type="EMBL" id="NCKU01008439">
    <property type="protein sequence ID" value="RWS01895.1"/>
    <property type="molecule type" value="Genomic_DNA"/>
</dbReference>
<evidence type="ECO:0000256" key="5">
    <source>
        <dbReference type="ARBA" id="ARBA00022741"/>
    </source>
</evidence>
<dbReference type="GO" id="GO:0007030">
    <property type="term" value="P:Golgi organization"/>
    <property type="evidence" value="ECO:0007669"/>
    <property type="project" value="TreeGrafter"/>
</dbReference>
<keyword evidence="3" id="KW-1003">Cell membrane</keyword>
<keyword evidence="4 9" id="KW-0808">Transferase</keyword>
<keyword evidence="5 9" id="KW-0547">Nucleotide-binding</keyword>
<keyword evidence="12" id="KW-1185">Reference proteome</keyword>
<dbReference type="Gene3D" id="1.10.1070.20">
    <property type="match status" value="1"/>
</dbReference>
<keyword evidence="6 9" id="KW-0418">Kinase</keyword>
<comment type="subcellular location">
    <subcellularLocation>
        <location evidence="1">Cell membrane</location>
    </subcellularLocation>
    <subcellularLocation>
        <location evidence="9">Membrane</location>
        <topology evidence="9">Peripheral membrane protein</topology>
    </subcellularLocation>
</comment>
<dbReference type="AlphaFoldDB" id="A0A443QFU5"/>
<proteinExistence type="inferred from homology"/>
<dbReference type="InterPro" id="IPR039756">
    <property type="entry name" value="Lsb6/PI4K2"/>
</dbReference>
<evidence type="ECO:0000256" key="8">
    <source>
        <dbReference type="ARBA" id="ARBA00023136"/>
    </source>
</evidence>
<dbReference type="GO" id="GO:0005768">
    <property type="term" value="C:endosome"/>
    <property type="evidence" value="ECO:0007669"/>
    <property type="project" value="TreeGrafter"/>
</dbReference>
<dbReference type="PANTHER" id="PTHR12865">
    <property type="entry name" value="PHOSPHATIDYLINOSITOL 4-KINASE TYPE-II"/>
    <property type="match status" value="1"/>
</dbReference>
<dbReference type="PROSITE" id="PS50290">
    <property type="entry name" value="PI3_4_KINASE_3"/>
    <property type="match status" value="1"/>
</dbReference>
<protein>
    <recommendedName>
        <fullName evidence="9">Phosphatidylinositol 4-kinase type 2</fullName>
        <ecNumber evidence="9">2.7.1.67</ecNumber>
    </recommendedName>
</protein>
<evidence type="ECO:0000256" key="2">
    <source>
        <dbReference type="ARBA" id="ARBA00008941"/>
    </source>
</evidence>
<dbReference type="EC" id="2.7.1.67" evidence="9"/>
<dbReference type="GO" id="GO:0004430">
    <property type="term" value="F:1-phosphatidylinositol 4-kinase activity"/>
    <property type="evidence" value="ECO:0007669"/>
    <property type="project" value="UniProtKB-UniRule"/>
</dbReference>
<comment type="catalytic activity">
    <reaction evidence="9">
        <text>a 1,2-diacyl-sn-glycero-3-phospho-(1D-myo-inositol) + ATP = a 1,2-diacyl-sn-glycero-3-phospho-(1D-myo-inositol 4-phosphate) + ADP + H(+)</text>
        <dbReference type="Rhea" id="RHEA:19877"/>
        <dbReference type="ChEBI" id="CHEBI:15378"/>
        <dbReference type="ChEBI" id="CHEBI:30616"/>
        <dbReference type="ChEBI" id="CHEBI:57880"/>
        <dbReference type="ChEBI" id="CHEBI:58178"/>
        <dbReference type="ChEBI" id="CHEBI:456216"/>
        <dbReference type="EC" id="2.7.1.67"/>
    </reaction>
</comment>
<feature type="domain" description="PI3K/PI4K catalytic" evidence="10">
    <location>
        <begin position="95"/>
        <end position="425"/>
    </location>
</feature>
<dbReference type="GO" id="GO:0005802">
    <property type="term" value="C:trans-Golgi network"/>
    <property type="evidence" value="ECO:0007669"/>
    <property type="project" value="TreeGrafter"/>
</dbReference>
<evidence type="ECO:0000256" key="1">
    <source>
        <dbReference type="ARBA" id="ARBA00004236"/>
    </source>
</evidence>
<dbReference type="GO" id="GO:0046854">
    <property type="term" value="P:phosphatidylinositol phosphate biosynthetic process"/>
    <property type="evidence" value="ECO:0007669"/>
    <property type="project" value="UniProtKB-UniRule"/>
</dbReference>
<evidence type="ECO:0000259" key="10">
    <source>
        <dbReference type="PROSITE" id="PS50290"/>
    </source>
</evidence>
<dbReference type="InterPro" id="IPR000403">
    <property type="entry name" value="PI3/4_kinase_cat_dom"/>
</dbReference>
<evidence type="ECO:0000256" key="3">
    <source>
        <dbReference type="ARBA" id="ARBA00022475"/>
    </source>
</evidence>
<reference evidence="11 12" key="1">
    <citation type="journal article" date="2018" name="Gigascience">
        <title>Genomes of trombidid mites reveal novel predicted allergens and laterally-transferred genes associated with secondary metabolism.</title>
        <authorList>
            <person name="Dong X."/>
            <person name="Chaisiri K."/>
            <person name="Xia D."/>
            <person name="Armstrong S.D."/>
            <person name="Fang Y."/>
            <person name="Donnelly M.J."/>
            <person name="Kadowaki T."/>
            <person name="McGarry J.W."/>
            <person name="Darby A.C."/>
            <person name="Makepeace B.L."/>
        </authorList>
    </citation>
    <scope>NUCLEOTIDE SEQUENCE [LARGE SCALE GENOMIC DNA]</scope>
    <source>
        <strain evidence="11">UoL-WK</strain>
    </source>
</reference>
<evidence type="ECO:0000313" key="12">
    <source>
        <dbReference type="Proteomes" id="UP000285301"/>
    </source>
</evidence>
<evidence type="ECO:0000256" key="6">
    <source>
        <dbReference type="ARBA" id="ARBA00022777"/>
    </source>
</evidence>
<dbReference type="PANTHER" id="PTHR12865:SF1">
    <property type="entry name" value="PHOSPHATIDYLINOSITOL 4-KINASE TYPE 2"/>
    <property type="match status" value="1"/>
</dbReference>
<organism evidence="11 12">
    <name type="scientific">Dinothrombium tinctorium</name>
    <dbReference type="NCBI Taxonomy" id="1965070"/>
    <lineage>
        <taxon>Eukaryota</taxon>
        <taxon>Metazoa</taxon>
        <taxon>Ecdysozoa</taxon>
        <taxon>Arthropoda</taxon>
        <taxon>Chelicerata</taxon>
        <taxon>Arachnida</taxon>
        <taxon>Acari</taxon>
        <taxon>Acariformes</taxon>
        <taxon>Trombidiformes</taxon>
        <taxon>Prostigmata</taxon>
        <taxon>Anystina</taxon>
        <taxon>Parasitengona</taxon>
        <taxon>Trombidioidea</taxon>
        <taxon>Trombidiidae</taxon>
        <taxon>Dinothrombium</taxon>
    </lineage>
</organism>
<dbReference type="GO" id="GO:0005765">
    <property type="term" value="C:lysosomal membrane"/>
    <property type="evidence" value="ECO:0007669"/>
    <property type="project" value="TreeGrafter"/>
</dbReference>
<evidence type="ECO:0000256" key="4">
    <source>
        <dbReference type="ARBA" id="ARBA00022679"/>
    </source>
</evidence>
<dbReference type="GO" id="GO:0005886">
    <property type="term" value="C:plasma membrane"/>
    <property type="evidence" value="ECO:0007669"/>
    <property type="project" value="UniProtKB-SubCell"/>
</dbReference>
<comment type="caution">
    <text evidence="11">The sequence shown here is derived from an EMBL/GenBank/DDBJ whole genome shotgun (WGS) entry which is preliminary data.</text>
</comment>
<evidence type="ECO:0000313" key="11">
    <source>
        <dbReference type="EMBL" id="RWS01895.1"/>
    </source>
</evidence>
<dbReference type="Proteomes" id="UP000285301">
    <property type="component" value="Unassembled WGS sequence"/>
</dbReference>
<sequence>MCDVLNIEQQQQSQLKSIASLEQSCNESENEISLPDVTCVNCSSNTGVSAAHSDKESQPLLKRMDVDISEINNVFPDDPEFTALIREAENAIDNGIYPERISQGSSGSYFVRNSDEIPKIIGVFKPKDEEPYGRLNPKWTKWMHKLCCPCCFGRSCLVPNQGYLSEAGASLVDRKLQLNIVPKTRVVKLVSKTFNYSAIDRAKSKTKQNVSDRFPSVGRRFHRIGLPPKTGSFQQFVEGYEDAYVWLRRFEDEPLPDDVQKEFQSQFERLVILDYIIRNTDRNNDNWLIKYVKEPSNNSPSNTWSPKKQPLIKIAAIDNGLAFPFKHPDEWRAYPYYWAWLPYAKIPFSNEIKELVLPTLSDMNFVQELCDELYDLFKTDKGFDRHLFEKQMSVMRGQILNLTQALKEGKTPLQLVQMPSVLVERSRSAPRGRIRVMTETFTQSFQRKTPFFSWC</sequence>
<evidence type="ECO:0000256" key="7">
    <source>
        <dbReference type="ARBA" id="ARBA00022840"/>
    </source>
</evidence>
<dbReference type="Pfam" id="PF00454">
    <property type="entry name" value="PI3_PI4_kinase"/>
    <property type="match status" value="1"/>
</dbReference>
<evidence type="ECO:0000256" key="9">
    <source>
        <dbReference type="RuleBase" id="RU367084"/>
    </source>
</evidence>
<name>A0A443QFU5_9ACAR</name>
<comment type="similarity">
    <text evidence="2 9">Belongs to the PI3/PI4-kinase family. Type II PI4K subfamily.</text>
</comment>
<gene>
    <name evidence="11" type="ORF">B4U79_09148</name>
</gene>
<dbReference type="GO" id="GO:0007032">
    <property type="term" value="P:endosome organization"/>
    <property type="evidence" value="ECO:0007669"/>
    <property type="project" value="TreeGrafter"/>
</dbReference>
<accession>A0A443QFU5</accession>
<dbReference type="GO" id="GO:0005524">
    <property type="term" value="F:ATP binding"/>
    <property type="evidence" value="ECO:0007669"/>
    <property type="project" value="UniProtKB-UniRule"/>
</dbReference>
<keyword evidence="7 9" id="KW-0067">ATP-binding</keyword>
<keyword evidence="8 9" id="KW-0472">Membrane</keyword>
<dbReference type="STRING" id="1965070.A0A443QFU5"/>
<dbReference type="OrthoDB" id="3349449at2759"/>